<evidence type="ECO:0000256" key="5">
    <source>
        <dbReference type="ARBA" id="ARBA00022989"/>
    </source>
</evidence>
<dbReference type="Proteomes" id="UP001138500">
    <property type="component" value="Unassembled WGS sequence"/>
</dbReference>
<dbReference type="AlphaFoldDB" id="A0A9W7T1N8"/>
<dbReference type="InterPro" id="IPR000425">
    <property type="entry name" value="MIP"/>
</dbReference>
<feature type="transmembrane region" description="Helical" evidence="8">
    <location>
        <begin position="228"/>
        <end position="247"/>
    </location>
</feature>
<proteinExistence type="inferred from homology"/>
<dbReference type="OrthoDB" id="3222at2759"/>
<comment type="similarity">
    <text evidence="2 7">Belongs to the MIP/aquaporin (TC 1.A.8) family.</text>
</comment>
<dbReference type="SUPFAM" id="SSF81338">
    <property type="entry name" value="Aquaporin-like"/>
    <property type="match status" value="1"/>
</dbReference>
<evidence type="ECO:0000313" key="10">
    <source>
        <dbReference type="EMBL" id="KAH9845820.1"/>
    </source>
</evidence>
<comment type="subcellular location">
    <subcellularLocation>
        <location evidence="1">Membrane</location>
        <topology evidence="1">Multi-pass membrane protein</topology>
    </subcellularLocation>
</comment>
<dbReference type="GO" id="GO:0015254">
    <property type="term" value="F:glycerol channel activity"/>
    <property type="evidence" value="ECO:0007669"/>
    <property type="project" value="TreeGrafter"/>
</dbReference>
<feature type="transmembrane region" description="Helical" evidence="8">
    <location>
        <begin position="197"/>
        <end position="216"/>
    </location>
</feature>
<dbReference type="PANTHER" id="PTHR43829">
    <property type="entry name" value="AQUAPORIN OR AQUAGLYCEROPORIN RELATED"/>
    <property type="match status" value="1"/>
</dbReference>
<feature type="chain" id="PRO_5040825422" evidence="9">
    <location>
        <begin position="17"/>
        <end position="405"/>
    </location>
</feature>
<evidence type="ECO:0000256" key="1">
    <source>
        <dbReference type="ARBA" id="ARBA00004141"/>
    </source>
</evidence>
<dbReference type="Gene3D" id="1.20.1080.10">
    <property type="entry name" value="Glycerol uptake facilitator protein"/>
    <property type="match status" value="1"/>
</dbReference>
<dbReference type="Pfam" id="PF00230">
    <property type="entry name" value="MIP"/>
    <property type="match status" value="1"/>
</dbReference>
<keyword evidence="9" id="KW-0732">Signal</keyword>
<keyword evidence="3 7" id="KW-0813">Transport</keyword>
<dbReference type="InterPro" id="IPR050363">
    <property type="entry name" value="MIP/Aquaporin"/>
</dbReference>
<evidence type="ECO:0000256" key="3">
    <source>
        <dbReference type="ARBA" id="ARBA00022448"/>
    </source>
</evidence>
<dbReference type="GO" id="GO:0005886">
    <property type="term" value="C:plasma membrane"/>
    <property type="evidence" value="ECO:0007669"/>
    <property type="project" value="TreeGrafter"/>
</dbReference>
<protein>
    <submittedName>
        <fullName evidence="10">Major intrinsic proteins (MIP) aquaporin-like</fullName>
    </submittedName>
</protein>
<evidence type="ECO:0000256" key="4">
    <source>
        <dbReference type="ARBA" id="ARBA00022692"/>
    </source>
</evidence>
<keyword evidence="6 8" id="KW-0472">Membrane</keyword>
<dbReference type="GO" id="GO:0015250">
    <property type="term" value="F:water channel activity"/>
    <property type="evidence" value="ECO:0007669"/>
    <property type="project" value="TreeGrafter"/>
</dbReference>
<feature type="transmembrane region" description="Helical" evidence="8">
    <location>
        <begin position="316"/>
        <end position="333"/>
    </location>
</feature>
<keyword evidence="4 7" id="KW-0812">Transmembrane</keyword>
<gene>
    <name evidence="10" type="ORF">Tdes44962_MAKER00030</name>
</gene>
<dbReference type="InterPro" id="IPR023271">
    <property type="entry name" value="Aquaporin-like"/>
</dbReference>
<dbReference type="PRINTS" id="PR00783">
    <property type="entry name" value="MINTRINSICP"/>
</dbReference>
<evidence type="ECO:0000256" key="6">
    <source>
        <dbReference type="ARBA" id="ARBA00023136"/>
    </source>
</evidence>
<dbReference type="PANTHER" id="PTHR43829:SF14">
    <property type="entry name" value="AQUAPORIN 3"/>
    <property type="match status" value="1"/>
</dbReference>
<evidence type="ECO:0000313" key="11">
    <source>
        <dbReference type="Proteomes" id="UP001138500"/>
    </source>
</evidence>
<feature type="signal peptide" evidence="9">
    <location>
        <begin position="1"/>
        <end position="16"/>
    </location>
</feature>
<evidence type="ECO:0000256" key="9">
    <source>
        <dbReference type="SAM" id="SignalP"/>
    </source>
</evidence>
<evidence type="ECO:0000256" key="7">
    <source>
        <dbReference type="RuleBase" id="RU000477"/>
    </source>
</evidence>
<comment type="caution">
    <text evidence="10">The sequence shown here is derived from an EMBL/GenBank/DDBJ whole genome shotgun (WGS) entry which is preliminary data.</text>
</comment>
<dbReference type="EMBL" id="RIBY02000001">
    <property type="protein sequence ID" value="KAH9845820.1"/>
    <property type="molecule type" value="Genomic_DNA"/>
</dbReference>
<keyword evidence="5 8" id="KW-1133">Transmembrane helix</keyword>
<reference evidence="10 11" key="1">
    <citation type="journal article" date="2018" name="IMA Fungus">
        <title>IMA Genome-F 10: Nine draft genome sequences of Claviceps purpurea s.lat., including C. arundinis, C. humidiphila, and C. cf. spartinae, pseudomolecules for the pitch canker pathogen Fusarium circinatum, draft genome of Davidsoniella eucalypti, Grosmannia galeiformis, Quambalaria eucalypti, and Teratosphaeria destructans.</title>
        <authorList>
            <person name="Wingfield B.D."/>
            <person name="Liu M."/>
            <person name="Nguyen H.D."/>
            <person name="Lane F.A."/>
            <person name="Morgan S.W."/>
            <person name="De Vos L."/>
            <person name="Wilken P.M."/>
            <person name="Duong T.A."/>
            <person name="Aylward J."/>
            <person name="Coetzee M.P."/>
            <person name="Dadej K."/>
            <person name="De Beer Z.W."/>
            <person name="Findlay W."/>
            <person name="Havenga M."/>
            <person name="Kolarik M."/>
            <person name="Menzies J.G."/>
            <person name="Naidoo K."/>
            <person name="Pochopski O."/>
            <person name="Shoukouhi P."/>
            <person name="Santana Q.C."/>
            <person name="Seifert K.A."/>
            <person name="Soal N."/>
            <person name="Steenkamp E.T."/>
            <person name="Tatham C.T."/>
            <person name="van der Nest M.A."/>
            <person name="Wingfield M.J."/>
        </authorList>
    </citation>
    <scope>NUCLEOTIDE SEQUENCE [LARGE SCALE GENOMIC DNA]</scope>
    <source>
        <strain evidence="10">CMW44962</strain>
    </source>
</reference>
<organism evidence="10 11">
    <name type="scientific">Teratosphaeria destructans</name>
    <dbReference type="NCBI Taxonomy" id="418781"/>
    <lineage>
        <taxon>Eukaryota</taxon>
        <taxon>Fungi</taxon>
        <taxon>Dikarya</taxon>
        <taxon>Ascomycota</taxon>
        <taxon>Pezizomycotina</taxon>
        <taxon>Dothideomycetes</taxon>
        <taxon>Dothideomycetidae</taxon>
        <taxon>Mycosphaerellales</taxon>
        <taxon>Teratosphaeriaceae</taxon>
        <taxon>Teratosphaeria</taxon>
    </lineage>
</organism>
<evidence type="ECO:0000256" key="8">
    <source>
        <dbReference type="SAM" id="Phobius"/>
    </source>
</evidence>
<feature type="transmembrane region" description="Helical" evidence="8">
    <location>
        <begin position="339"/>
        <end position="358"/>
    </location>
</feature>
<name>A0A9W7T1N8_9PEZI</name>
<reference evidence="10 11" key="2">
    <citation type="journal article" date="2021" name="Curr. Genet.">
        <title>Genetic response to nitrogen starvation in the aggressive Eucalyptus foliar pathogen Teratosphaeria destructans.</title>
        <authorList>
            <person name="Havenga M."/>
            <person name="Wingfield B.D."/>
            <person name="Wingfield M.J."/>
            <person name="Dreyer L.L."/>
            <person name="Roets F."/>
            <person name="Aylward J."/>
        </authorList>
    </citation>
    <scope>NUCLEOTIDE SEQUENCE [LARGE SCALE GENOMIC DNA]</scope>
    <source>
        <strain evidence="10">CMW44962</strain>
    </source>
</reference>
<sequence length="405" mass="44710">MIWRFCLYTRTNLFLAFRDCSLVSTGWWLIRTSSSAFLSYHQDHPKPIRSAIATETSYKMGGEDGAHMERLHTHDLELGATEAVQKHINRHVVATKPVSQRKLDFEHSRPRWLREMMAEATGVFFYVFPGIAAVTTFTLNKEDAGFGSLLQVGFAFAMGIAFAIITCAPTSGGHFNPAITLCFATWQGFPWRKVPHYIFAQIFGAFMAGLLLMGMYHQQLSAYAAETVAAGLGTVFNGGPASVLCSFPAADQSLGYLFFIEWFVDSYIGIVIWATLDPANPFIAPASAPFVIGLAYAAMIWGFADVTISTNLARDLGTRIVAAIFYGGEAFSFKNYSWIAILVNVPATLFATGYYEMLMRDSLQAIGKGHNKHEHGDEGLALHLTKSGYRPERAVTSTIEKVDSQ</sequence>
<evidence type="ECO:0000256" key="2">
    <source>
        <dbReference type="ARBA" id="ARBA00006175"/>
    </source>
</evidence>
<feature type="transmembrane region" description="Helical" evidence="8">
    <location>
        <begin position="117"/>
        <end position="139"/>
    </location>
</feature>
<feature type="transmembrane region" description="Helical" evidence="8">
    <location>
        <begin position="145"/>
        <end position="165"/>
    </location>
</feature>
<feature type="transmembrane region" description="Helical" evidence="8">
    <location>
        <begin position="254"/>
        <end position="276"/>
    </location>
</feature>
<feature type="transmembrane region" description="Helical" evidence="8">
    <location>
        <begin position="282"/>
        <end position="304"/>
    </location>
</feature>
<keyword evidence="11" id="KW-1185">Reference proteome</keyword>
<accession>A0A9W7T1N8</accession>